<dbReference type="InterPro" id="IPR050819">
    <property type="entry name" value="Tripeptidyl-peptidase_I"/>
</dbReference>
<dbReference type="PANTHER" id="PTHR14218:SF15">
    <property type="entry name" value="TRIPEPTIDYL-PEPTIDASE 1"/>
    <property type="match status" value="1"/>
</dbReference>
<feature type="domain" description="Peptidase S53" evidence="10">
    <location>
        <begin position="248"/>
        <end position="727"/>
    </location>
</feature>
<keyword evidence="6" id="KW-0106">Calcium</keyword>
<dbReference type="InterPro" id="IPR013783">
    <property type="entry name" value="Ig-like_fold"/>
</dbReference>
<dbReference type="PANTHER" id="PTHR14218">
    <property type="entry name" value="PROTEASE S8 TRIPEPTIDYL PEPTIDASE I CLN2"/>
    <property type="match status" value="1"/>
</dbReference>
<dbReference type="GO" id="GO:0008240">
    <property type="term" value="F:tripeptidyl-peptidase activity"/>
    <property type="evidence" value="ECO:0007669"/>
    <property type="project" value="TreeGrafter"/>
</dbReference>
<evidence type="ECO:0000256" key="1">
    <source>
        <dbReference type="ARBA" id="ARBA00001913"/>
    </source>
</evidence>
<sequence>MIRMIGKLLLFLPAIALPLGPSAWSFAQSSLSPRSRILQAVDDGRRVTLVGNTHPLARAEFDQGAMADAAPLRRMVLVLGRGPEEEAELRRLIDQQQDKSSSTYHQWLTPESFGDTFGPSDHDLESVTAWLSSHGFEDIRVNSGRTLIEFSGTAGTVRSTFRTNMHRYIVQGKEHFANDSDPQIPVALEPIVAGVASLNSFARKPASHRVGSFRHDAATNLTTRLPEKTASKVQPAFTINSGGNSIYGVTPYDFATIYNVLPLWNASTPIDGIGQTIAVVGQTDINPADFVNFRKLFNLPVGNTATPTGTEYLNIIYNGPNPGVTADEGEADIDTQWSAAIAKGATIDYVVSEGTETTQGTDLSAMYIVDNNLAPVMSYSYGQCELFLGTSGNAFYKALWQQAAAQGISVLVASGDTGAAGCDIADDTGASYGLGVNGLGSTPYNISVGGTDFYTPQGGAAFWNIANSSTTQASAKGYIPEAPWNESCTNTVFATSRVFSGQVTEQICNSGIAFADGLLSVVGGGGGGSSCIQSDGSSPSSCKRSYGKPSWQTGAGVPSDGVRDMPDVSLFAGAGFFGAFYVVCQQSTNTDGKPCNDAAPTYDFAGYGGTSVAAPAFAGILSLINQKTGSRQGNANYVLYNLASQQQKAGTACSAISGAPAAGCVFNDITTDTIAMPCLKGSPNCTVNGAADKYGVLSGYNSGAGYDLTTGLGSVNAANLVNSWTNANFTASSTTLRLSSSAISHGSPIAASVIVTSAAGNPTGNVSINALASNGSVQTGTLQNGSYNAQLSSFPGGSYSVQAHYSGDGVYASSDSNAVALTVNPEASTTSLTPLLYSPADGAVVPVPSGSTYPYGGFFLFRVDVAGASGQGLATGNVTLADSGFALDGGTFRLNSASNTEDQSRSLAPGVHVLATTYSGDASFNSSQSAPFTFTIVKAPTSSVLQSSTGLVSAAATITLTARINALGFAANGLGGFGVAAPSGTVTFASGGTSLGSASVTQNAYPAFTTDYGLVSFTFPASQLSIGNDTITASYSGDANYQPSTFPPVSVYVTSSALGMSATTLSLSNSSVAEGDSYSFTAAVSPNNPLPTGTVVFLSDGQAISKPMPLSSGVVSVSSQLVRIAPSVHLISALYSGDAMYQASVSSPTPFTLGAATVPSIATITVSPAAVDRGTGATVTTTISPVSPVPSGTAQLLLDGNLYGRPVPLTGASTTLPLLTNTLQSGTHALQVNYSGDRNHLASTSPAATLTLLDPVGGFTLSSSSTSITMAQGRNSSAVTLTVAPAGGFHSIITFACTGGLPSGAMCLFTPASIAPTDSVVGTTVLTISSIALAGRSAEPPISHGLMPVLGAVCAGMIAFMLPGWNTHRWRSLNLLVVLFMLGLMSGCGSGGVAPNAANSLSAGSYAVIVRASGGSTIQTATINITIQ</sequence>
<dbReference type="PROSITE" id="PS00138">
    <property type="entry name" value="SUBTILASE_SER"/>
    <property type="match status" value="1"/>
</dbReference>
<organism evidence="11 12">
    <name type="scientific">Tunturiibacter gelidiferens</name>
    <dbReference type="NCBI Taxonomy" id="3069689"/>
    <lineage>
        <taxon>Bacteria</taxon>
        <taxon>Pseudomonadati</taxon>
        <taxon>Acidobacteriota</taxon>
        <taxon>Terriglobia</taxon>
        <taxon>Terriglobales</taxon>
        <taxon>Acidobacteriaceae</taxon>
        <taxon>Tunturiibacter</taxon>
    </lineage>
</organism>
<evidence type="ECO:0000256" key="8">
    <source>
        <dbReference type="SAM" id="MobiDB-lite"/>
    </source>
</evidence>
<evidence type="ECO:0000313" key="11">
    <source>
        <dbReference type="EMBL" id="MBB5331444.1"/>
    </source>
</evidence>
<reference evidence="11 12" key="1">
    <citation type="submission" date="2020-08" db="EMBL/GenBank/DDBJ databases">
        <title>Genomic Encyclopedia of Type Strains, Phase IV (KMG-V): Genome sequencing to study the core and pangenomes of soil and plant-associated prokaryotes.</title>
        <authorList>
            <person name="Whitman W."/>
        </authorList>
    </citation>
    <scope>NUCLEOTIDE SEQUENCE [LARGE SCALE GENOMIC DNA]</scope>
    <source>
        <strain evidence="11 12">X5P2</strain>
    </source>
</reference>
<keyword evidence="9" id="KW-0472">Membrane</keyword>
<dbReference type="CDD" id="cd11377">
    <property type="entry name" value="Pro-peptidase_S53"/>
    <property type="match status" value="1"/>
</dbReference>
<evidence type="ECO:0000256" key="9">
    <source>
        <dbReference type="SAM" id="Phobius"/>
    </source>
</evidence>
<keyword evidence="3" id="KW-0479">Metal-binding</keyword>
<dbReference type="InterPro" id="IPR015366">
    <property type="entry name" value="S53_propep"/>
</dbReference>
<keyword evidence="9" id="KW-1133">Transmembrane helix</keyword>
<dbReference type="GO" id="GO:0006508">
    <property type="term" value="P:proteolysis"/>
    <property type="evidence" value="ECO:0007669"/>
    <property type="project" value="UniProtKB-KW"/>
</dbReference>
<evidence type="ECO:0000256" key="6">
    <source>
        <dbReference type="ARBA" id="ARBA00022837"/>
    </source>
</evidence>
<dbReference type="RefSeq" id="WP_183981287.1">
    <property type="nucleotide sequence ID" value="NZ_JACHEB010000015.1"/>
</dbReference>
<keyword evidence="2" id="KW-0645">Protease</keyword>
<dbReference type="Proteomes" id="UP000535182">
    <property type="component" value="Unassembled WGS sequence"/>
</dbReference>
<dbReference type="Gene3D" id="3.40.50.200">
    <property type="entry name" value="Peptidase S8/S53 domain"/>
    <property type="match status" value="1"/>
</dbReference>
<dbReference type="InterPro" id="IPR032109">
    <property type="entry name" value="Big_3_5"/>
</dbReference>
<dbReference type="InterPro" id="IPR036852">
    <property type="entry name" value="Peptidase_S8/S53_dom_sf"/>
</dbReference>
<comment type="cofactor">
    <cofactor evidence="1">
        <name>Ca(2+)</name>
        <dbReference type="ChEBI" id="CHEBI:29108"/>
    </cofactor>
</comment>
<evidence type="ECO:0000256" key="2">
    <source>
        <dbReference type="ARBA" id="ARBA00022670"/>
    </source>
</evidence>
<dbReference type="InterPro" id="IPR030400">
    <property type="entry name" value="Sedolisin_dom"/>
</dbReference>
<gene>
    <name evidence="11" type="ORF">HDF14_005091</name>
</gene>
<keyword evidence="9" id="KW-0812">Transmembrane</keyword>
<dbReference type="GO" id="GO:0004252">
    <property type="term" value="F:serine-type endopeptidase activity"/>
    <property type="evidence" value="ECO:0007669"/>
    <property type="project" value="InterPro"/>
</dbReference>
<dbReference type="SUPFAM" id="SSF54897">
    <property type="entry name" value="Protease propeptides/inhibitors"/>
    <property type="match status" value="1"/>
</dbReference>
<proteinExistence type="predicted"/>
<keyword evidence="12" id="KW-1185">Reference proteome</keyword>
<name>A0A9X0QJJ1_9BACT</name>
<dbReference type="Gene3D" id="2.60.40.10">
    <property type="entry name" value="Immunoglobulins"/>
    <property type="match status" value="5"/>
</dbReference>
<evidence type="ECO:0000313" key="12">
    <source>
        <dbReference type="Proteomes" id="UP000535182"/>
    </source>
</evidence>
<feature type="region of interest" description="Disordered" evidence="8">
    <location>
        <begin position="534"/>
        <end position="558"/>
    </location>
</feature>
<keyword evidence="4" id="KW-0378">Hydrolase</keyword>
<keyword evidence="5" id="KW-0720">Serine protease</keyword>
<evidence type="ECO:0000256" key="4">
    <source>
        <dbReference type="ARBA" id="ARBA00022801"/>
    </source>
</evidence>
<dbReference type="SMART" id="SM00944">
    <property type="entry name" value="Pro-kuma_activ"/>
    <property type="match status" value="1"/>
</dbReference>
<evidence type="ECO:0000259" key="10">
    <source>
        <dbReference type="PROSITE" id="PS51695"/>
    </source>
</evidence>
<protein>
    <recommendedName>
        <fullName evidence="10">Peptidase S53 domain-containing protein</fullName>
    </recommendedName>
</protein>
<dbReference type="InterPro" id="IPR023828">
    <property type="entry name" value="Peptidase_S8_Ser-AS"/>
</dbReference>
<dbReference type="Pfam" id="PF09286">
    <property type="entry name" value="Pro-kuma_activ"/>
    <property type="match status" value="1"/>
</dbReference>
<evidence type="ECO:0000256" key="3">
    <source>
        <dbReference type="ARBA" id="ARBA00022723"/>
    </source>
</evidence>
<comment type="caution">
    <text evidence="11">The sequence shown here is derived from an EMBL/GenBank/DDBJ whole genome shotgun (WGS) entry which is preliminary data.</text>
</comment>
<evidence type="ECO:0000256" key="7">
    <source>
        <dbReference type="ARBA" id="ARBA00023145"/>
    </source>
</evidence>
<accession>A0A9X0QJJ1</accession>
<keyword evidence="7" id="KW-0865">Zymogen</keyword>
<dbReference type="Pfam" id="PF16640">
    <property type="entry name" value="Big_3_5"/>
    <property type="match status" value="4"/>
</dbReference>
<feature type="transmembrane region" description="Helical" evidence="9">
    <location>
        <begin position="1345"/>
        <end position="1363"/>
    </location>
</feature>
<evidence type="ECO:0000256" key="5">
    <source>
        <dbReference type="ARBA" id="ARBA00022825"/>
    </source>
</evidence>
<dbReference type="SUPFAM" id="SSF52743">
    <property type="entry name" value="Subtilisin-like"/>
    <property type="match status" value="1"/>
</dbReference>
<dbReference type="EMBL" id="JACHEB010000015">
    <property type="protein sequence ID" value="MBB5331444.1"/>
    <property type="molecule type" value="Genomic_DNA"/>
</dbReference>
<dbReference type="GO" id="GO:0046872">
    <property type="term" value="F:metal ion binding"/>
    <property type="evidence" value="ECO:0007669"/>
    <property type="project" value="UniProtKB-KW"/>
</dbReference>
<dbReference type="PROSITE" id="PS51695">
    <property type="entry name" value="SEDOLISIN"/>
    <property type="match status" value="1"/>
</dbReference>
<dbReference type="CDD" id="cd04056">
    <property type="entry name" value="Peptidases_S53"/>
    <property type="match status" value="1"/>
</dbReference>
<feature type="transmembrane region" description="Helical" evidence="9">
    <location>
        <begin position="1375"/>
        <end position="1394"/>
    </location>
</feature>